<evidence type="ECO:0000256" key="1">
    <source>
        <dbReference type="SAM" id="MobiDB-lite"/>
    </source>
</evidence>
<feature type="non-terminal residue" evidence="2">
    <location>
        <position position="1"/>
    </location>
</feature>
<dbReference type="Proteomes" id="UP001154282">
    <property type="component" value="Unassembled WGS sequence"/>
</dbReference>
<dbReference type="EMBL" id="CAMGYJ010000003">
    <property type="protein sequence ID" value="CAI0389729.1"/>
    <property type="molecule type" value="Genomic_DNA"/>
</dbReference>
<keyword evidence="3" id="KW-1185">Reference proteome</keyword>
<accession>A0AAV0HWV4</accession>
<protein>
    <submittedName>
        <fullName evidence="2">Uncharacterized protein</fullName>
    </submittedName>
</protein>
<feature type="region of interest" description="Disordered" evidence="1">
    <location>
        <begin position="23"/>
        <end position="42"/>
    </location>
</feature>
<evidence type="ECO:0000313" key="2">
    <source>
        <dbReference type="EMBL" id="CAI0389729.1"/>
    </source>
</evidence>
<name>A0AAV0HWV4_9ROSI</name>
<organism evidence="2 3">
    <name type="scientific">Linum tenue</name>
    <dbReference type="NCBI Taxonomy" id="586396"/>
    <lineage>
        <taxon>Eukaryota</taxon>
        <taxon>Viridiplantae</taxon>
        <taxon>Streptophyta</taxon>
        <taxon>Embryophyta</taxon>
        <taxon>Tracheophyta</taxon>
        <taxon>Spermatophyta</taxon>
        <taxon>Magnoliopsida</taxon>
        <taxon>eudicotyledons</taxon>
        <taxon>Gunneridae</taxon>
        <taxon>Pentapetalae</taxon>
        <taxon>rosids</taxon>
        <taxon>fabids</taxon>
        <taxon>Malpighiales</taxon>
        <taxon>Linaceae</taxon>
        <taxon>Linum</taxon>
    </lineage>
</organism>
<proteinExistence type="predicted"/>
<dbReference type="AlphaFoldDB" id="A0AAV0HWV4"/>
<reference evidence="2" key="1">
    <citation type="submission" date="2022-08" db="EMBL/GenBank/DDBJ databases">
        <authorList>
            <person name="Gutierrez-Valencia J."/>
        </authorList>
    </citation>
    <scope>NUCLEOTIDE SEQUENCE</scope>
</reference>
<gene>
    <name evidence="2" type="ORF">LITE_LOCUS6405</name>
</gene>
<evidence type="ECO:0000313" key="3">
    <source>
        <dbReference type="Proteomes" id="UP001154282"/>
    </source>
</evidence>
<comment type="caution">
    <text evidence="2">The sequence shown here is derived from an EMBL/GenBank/DDBJ whole genome shotgun (WGS) entry which is preliminary data.</text>
</comment>
<sequence>IIACFFPFLWVRSRGREIDLGGGEEWSIAGPPQTVQKDTDLSRKRDGCVQRWTGHRRRLRQQGNRRPRTELGCMFRLMNEPLRD</sequence>